<dbReference type="PIRSF" id="PIRSF001220">
    <property type="entry name" value="L-ASNase_gatD"/>
    <property type="match status" value="1"/>
</dbReference>
<keyword evidence="3" id="KW-0378">Hydrolase</keyword>
<feature type="domain" description="Asparaginase/glutaminase C-terminal" evidence="9">
    <location>
        <begin position="239"/>
        <end position="353"/>
    </location>
</feature>
<dbReference type="SMART" id="SM00870">
    <property type="entry name" value="Asparaginase"/>
    <property type="match status" value="1"/>
</dbReference>
<dbReference type="Pfam" id="PF17763">
    <property type="entry name" value="Asparaginase_C"/>
    <property type="match status" value="1"/>
</dbReference>
<evidence type="ECO:0000256" key="7">
    <source>
        <dbReference type="PROSITE-ProRule" id="PRU10099"/>
    </source>
</evidence>
<dbReference type="InterPro" id="IPR006034">
    <property type="entry name" value="Asparaginase/glutaminase-like"/>
</dbReference>
<dbReference type="PROSITE" id="PS51732">
    <property type="entry name" value="ASN_GLN_ASE_3"/>
    <property type="match status" value="1"/>
</dbReference>
<evidence type="ECO:0000313" key="10">
    <source>
        <dbReference type="EMBL" id="CAG9761020.1"/>
    </source>
</evidence>
<dbReference type="Proteomes" id="UP001152799">
    <property type="component" value="Chromosome 1"/>
</dbReference>
<dbReference type="NCBIfam" id="TIGR00519">
    <property type="entry name" value="asnASE_I"/>
    <property type="match status" value="1"/>
</dbReference>
<feature type="active site" evidence="7">
    <location>
        <position position="18"/>
    </location>
</feature>
<comment type="catalytic activity">
    <reaction evidence="4">
        <text>L-asparagine + H2O = L-aspartate + NH4(+)</text>
        <dbReference type="Rhea" id="RHEA:21016"/>
        <dbReference type="ChEBI" id="CHEBI:15377"/>
        <dbReference type="ChEBI" id="CHEBI:28938"/>
        <dbReference type="ChEBI" id="CHEBI:29991"/>
        <dbReference type="ChEBI" id="CHEBI:58048"/>
        <dbReference type="EC" id="3.5.1.1"/>
    </reaction>
</comment>
<evidence type="ECO:0000256" key="1">
    <source>
        <dbReference type="ARBA" id="ARBA00010518"/>
    </source>
</evidence>
<feature type="active site" description="O-isoaspartyl threonine intermediate" evidence="5">
    <location>
        <position position="18"/>
    </location>
</feature>
<evidence type="ECO:0000256" key="6">
    <source>
        <dbReference type="PIRSR" id="PIRSR001220-2"/>
    </source>
</evidence>
<dbReference type="EMBL" id="OU892277">
    <property type="protein sequence ID" value="CAG9761020.1"/>
    <property type="molecule type" value="Genomic_DNA"/>
</dbReference>
<dbReference type="FunFam" id="3.40.50.40:FF:000001">
    <property type="entry name" value="L-asparaginase 1"/>
    <property type="match status" value="1"/>
</dbReference>
<comment type="similarity">
    <text evidence="1">Belongs to the asparaginase 1 family.</text>
</comment>
<organism evidence="10 11">
    <name type="scientific">Ceutorhynchus assimilis</name>
    <name type="common">cabbage seed weevil</name>
    <dbReference type="NCBI Taxonomy" id="467358"/>
    <lineage>
        <taxon>Eukaryota</taxon>
        <taxon>Metazoa</taxon>
        <taxon>Ecdysozoa</taxon>
        <taxon>Arthropoda</taxon>
        <taxon>Hexapoda</taxon>
        <taxon>Insecta</taxon>
        <taxon>Pterygota</taxon>
        <taxon>Neoptera</taxon>
        <taxon>Endopterygota</taxon>
        <taxon>Coleoptera</taxon>
        <taxon>Polyphaga</taxon>
        <taxon>Cucujiformia</taxon>
        <taxon>Curculionidae</taxon>
        <taxon>Ceutorhynchinae</taxon>
        <taxon>Ceutorhynchus</taxon>
    </lineage>
</organism>
<dbReference type="PANTHER" id="PTHR11707">
    <property type="entry name" value="L-ASPARAGINASE"/>
    <property type="match status" value="1"/>
</dbReference>
<dbReference type="InterPro" id="IPR037152">
    <property type="entry name" value="L-asparaginase_N_sf"/>
</dbReference>
<evidence type="ECO:0000313" key="11">
    <source>
        <dbReference type="Proteomes" id="UP001152799"/>
    </source>
</evidence>
<dbReference type="GO" id="GO:0006528">
    <property type="term" value="P:asparagine metabolic process"/>
    <property type="evidence" value="ECO:0007669"/>
    <property type="project" value="UniProtKB-ARBA"/>
</dbReference>
<dbReference type="AlphaFoldDB" id="A0A9N9MDQ1"/>
<gene>
    <name evidence="10" type="ORF">CEUTPL_LOCUS1733</name>
</gene>
<sequence>MADLTELRKVLILYTGGTIGMKRNNIGVLVPVPDILTGKVKTCQELHDPDLARIYSIRNHELITKVSSCNKVIAYQIREYHPLLDSSNMTPKEWVIIANNIEETYNEFDGFVVLTGTDTLAYTSSALSFMFKNLHKPIIITGSQIPIFESPSDAKNNMLSSLVFASCSDIPEVCVYFSNKLMRGNRVRKIHTSHVDAFDSPNYPLMAETGFHCRIYRQFILPKTERGTLAVTTNLCESIGILYMFPTMTRTQLLSFLEPTLEGVVIMTFGAGNVPSHRQDLLDVLRNAVGRGVTVVIVTQCAKGSVSFTYETGQCLEEIGVIPCYDMTVEAAYAKLVVVCGMTRQSEERAELMKQILRGEMTIYH</sequence>
<dbReference type="FunFam" id="3.40.50.1170:FF:000001">
    <property type="entry name" value="L-asparaginase 2"/>
    <property type="match status" value="1"/>
</dbReference>
<dbReference type="Pfam" id="PF00710">
    <property type="entry name" value="Asparaginase"/>
    <property type="match status" value="1"/>
</dbReference>
<dbReference type="Gene3D" id="3.40.50.40">
    <property type="match status" value="1"/>
</dbReference>
<dbReference type="InterPro" id="IPR006033">
    <property type="entry name" value="AsnA_fam"/>
</dbReference>
<dbReference type="InterPro" id="IPR020827">
    <property type="entry name" value="Asparaginase/glutaminase_AS1"/>
</dbReference>
<dbReference type="PROSITE" id="PS00144">
    <property type="entry name" value="ASN_GLN_ASE_1"/>
    <property type="match status" value="1"/>
</dbReference>
<dbReference type="SFLD" id="SFLDS00057">
    <property type="entry name" value="Glutaminase/Asparaginase"/>
    <property type="match status" value="1"/>
</dbReference>
<evidence type="ECO:0000259" key="9">
    <source>
        <dbReference type="Pfam" id="PF17763"/>
    </source>
</evidence>
<evidence type="ECO:0000256" key="5">
    <source>
        <dbReference type="PIRSR" id="PIRSR001220-1"/>
    </source>
</evidence>
<name>A0A9N9MDQ1_9CUCU</name>
<evidence type="ECO:0000256" key="4">
    <source>
        <dbReference type="ARBA" id="ARBA00049366"/>
    </source>
</evidence>
<dbReference type="PIRSF" id="PIRSF500176">
    <property type="entry name" value="L_ASNase"/>
    <property type="match status" value="1"/>
</dbReference>
<dbReference type="GO" id="GO:0004067">
    <property type="term" value="F:asparaginase activity"/>
    <property type="evidence" value="ECO:0007669"/>
    <property type="project" value="UniProtKB-UniRule"/>
</dbReference>
<evidence type="ECO:0000256" key="3">
    <source>
        <dbReference type="ARBA" id="ARBA00022801"/>
    </source>
</evidence>
<dbReference type="OrthoDB" id="542841at2759"/>
<feature type="binding site" evidence="6">
    <location>
        <position position="86"/>
    </location>
    <ligand>
        <name>substrate</name>
    </ligand>
</feature>
<dbReference type="CDD" id="cd08963">
    <property type="entry name" value="L-asparaginase_I"/>
    <property type="match status" value="1"/>
</dbReference>
<evidence type="ECO:0000256" key="2">
    <source>
        <dbReference type="ARBA" id="ARBA00012920"/>
    </source>
</evidence>
<dbReference type="EC" id="3.5.1.1" evidence="2"/>
<dbReference type="InterPro" id="IPR027474">
    <property type="entry name" value="L-asparaginase_N"/>
</dbReference>
<evidence type="ECO:0000259" key="8">
    <source>
        <dbReference type="Pfam" id="PF00710"/>
    </source>
</evidence>
<keyword evidence="11" id="KW-1185">Reference proteome</keyword>
<protein>
    <recommendedName>
        <fullName evidence="2">asparaginase</fullName>
        <ecNumber evidence="2">3.5.1.1</ecNumber>
    </recommendedName>
</protein>
<dbReference type="InterPro" id="IPR036152">
    <property type="entry name" value="Asp/glu_Ase-like_sf"/>
</dbReference>
<dbReference type="SUPFAM" id="SSF53774">
    <property type="entry name" value="Glutaminase/Asparaginase"/>
    <property type="match status" value="1"/>
</dbReference>
<feature type="binding site" evidence="6">
    <location>
        <begin position="117"/>
        <end position="118"/>
    </location>
    <ligand>
        <name>substrate</name>
    </ligand>
</feature>
<dbReference type="InterPro" id="IPR040919">
    <property type="entry name" value="Asparaginase_C"/>
</dbReference>
<proteinExistence type="inferred from homology"/>
<dbReference type="InterPro" id="IPR027473">
    <property type="entry name" value="L-asparaginase_C"/>
</dbReference>
<dbReference type="PANTHER" id="PTHR11707:SF28">
    <property type="entry name" value="60 KDA LYSOPHOSPHOLIPASE"/>
    <property type="match status" value="1"/>
</dbReference>
<accession>A0A9N9MDQ1</accession>
<dbReference type="PRINTS" id="PR00139">
    <property type="entry name" value="ASNGLNASE"/>
</dbReference>
<dbReference type="Gene3D" id="3.40.50.1170">
    <property type="entry name" value="L-asparaginase, N-terminal domain"/>
    <property type="match status" value="1"/>
</dbReference>
<feature type="domain" description="L-asparaginase N-terminal" evidence="8">
    <location>
        <begin position="9"/>
        <end position="218"/>
    </location>
</feature>
<reference evidence="10" key="1">
    <citation type="submission" date="2022-01" db="EMBL/GenBank/DDBJ databases">
        <authorList>
            <person name="King R."/>
        </authorList>
    </citation>
    <scope>NUCLEOTIDE SEQUENCE</scope>
</reference>
<dbReference type="InterPro" id="IPR041725">
    <property type="entry name" value="L-asparaginase_I"/>
</dbReference>